<dbReference type="Gene3D" id="3.30.360.10">
    <property type="entry name" value="Dihydrodipicolinate Reductase, domain 2"/>
    <property type="match status" value="1"/>
</dbReference>
<evidence type="ECO:0000313" key="3">
    <source>
        <dbReference type="EMBL" id="AQT68143.1"/>
    </source>
</evidence>
<dbReference type="PANTHER" id="PTHR43818:SF5">
    <property type="entry name" value="OXIDOREDUCTASE FAMILY PROTEIN"/>
    <property type="match status" value="1"/>
</dbReference>
<keyword evidence="4" id="KW-1185">Reference proteome</keyword>
<dbReference type="PROSITE" id="PS51318">
    <property type="entry name" value="TAT"/>
    <property type="match status" value="1"/>
</dbReference>
<dbReference type="InterPro" id="IPR036291">
    <property type="entry name" value="NAD(P)-bd_dom_sf"/>
</dbReference>
<dbReference type="Proteomes" id="UP000189674">
    <property type="component" value="Chromosome"/>
</dbReference>
<dbReference type="STRING" id="1936003.STSP2_01298"/>
<dbReference type="InterPro" id="IPR050463">
    <property type="entry name" value="Gfo/Idh/MocA_oxidrdct_glycsds"/>
</dbReference>
<dbReference type="InterPro" id="IPR043906">
    <property type="entry name" value="Gfo/Idh/MocA_OxRdtase_bact_C"/>
</dbReference>
<protein>
    <submittedName>
        <fullName evidence="3">Inositol 2-dehydrogenase</fullName>
        <ecNumber evidence="3">1.1.1.18</ecNumber>
    </submittedName>
</protein>
<name>A0A1U9NJN3_9BACT</name>
<proteinExistence type="predicted"/>
<feature type="domain" description="Gfo/Idh/MocA-like oxidoreductase N-terminal" evidence="1">
    <location>
        <begin position="39"/>
        <end position="169"/>
    </location>
</feature>
<reference evidence="4" key="1">
    <citation type="submission" date="2017-02" db="EMBL/GenBank/DDBJ databases">
        <title>Comparative genomics and description of representatives of a novel lineage of planctomycetes thriving in anoxic sediments.</title>
        <authorList>
            <person name="Spring S."/>
            <person name="Bunk B."/>
            <person name="Sproer C."/>
        </authorList>
    </citation>
    <scope>NUCLEOTIDE SEQUENCE [LARGE SCALE GENOMIC DNA]</scope>
    <source>
        <strain evidence="4">ST-NAGAB-D1</strain>
    </source>
</reference>
<feature type="domain" description="Gfo/Idh/MocA-like oxidoreductase bacterial type C-terminal" evidence="2">
    <location>
        <begin position="210"/>
        <end position="312"/>
    </location>
</feature>
<dbReference type="EC" id="1.1.1.18" evidence="3"/>
<gene>
    <name evidence="3" type="primary">iolG_4</name>
    <name evidence="3" type="ORF">STSP2_01298</name>
</gene>
<dbReference type="InterPro" id="IPR019546">
    <property type="entry name" value="TAT_signal_bac_arc"/>
</dbReference>
<dbReference type="Gene3D" id="3.40.50.720">
    <property type="entry name" value="NAD(P)-binding Rossmann-like Domain"/>
    <property type="match status" value="1"/>
</dbReference>
<dbReference type="SUPFAM" id="SSF55347">
    <property type="entry name" value="Glyceraldehyde-3-phosphate dehydrogenase-like, C-terminal domain"/>
    <property type="match status" value="1"/>
</dbReference>
<dbReference type="RefSeq" id="WP_146660887.1">
    <property type="nucleotide sequence ID" value="NZ_CP019791.1"/>
</dbReference>
<dbReference type="EMBL" id="CP019791">
    <property type="protein sequence ID" value="AQT68143.1"/>
    <property type="molecule type" value="Genomic_DNA"/>
</dbReference>
<dbReference type="InterPro" id="IPR006311">
    <property type="entry name" value="TAT_signal"/>
</dbReference>
<dbReference type="NCBIfam" id="TIGR01409">
    <property type="entry name" value="TAT_signal_seq"/>
    <property type="match status" value="1"/>
</dbReference>
<dbReference type="SUPFAM" id="SSF51735">
    <property type="entry name" value="NAD(P)-binding Rossmann-fold domains"/>
    <property type="match status" value="1"/>
</dbReference>
<accession>A0A1U9NJN3</accession>
<dbReference type="GO" id="GO:0050112">
    <property type="term" value="F:inositol 2-dehydrogenase (NAD+) activity"/>
    <property type="evidence" value="ECO:0007669"/>
    <property type="project" value="UniProtKB-EC"/>
</dbReference>
<dbReference type="Pfam" id="PF19051">
    <property type="entry name" value="GFO_IDH_MocA_C2"/>
    <property type="match status" value="2"/>
</dbReference>
<dbReference type="GO" id="GO:0000166">
    <property type="term" value="F:nucleotide binding"/>
    <property type="evidence" value="ECO:0007669"/>
    <property type="project" value="InterPro"/>
</dbReference>
<dbReference type="PANTHER" id="PTHR43818">
    <property type="entry name" value="BCDNA.GH03377"/>
    <property type="match status" value="1"/>
</dbReference>
<sequence precursor="true">MKINRRSFLKKTAAATGALSIPTIVPSSVFGKNAPSNRVNIGCIGVGNQGSGLMKNVLYNDQAQVVAVCDCFASRRQAALDTIKDIYTQTGKESRINAKAYADFRELLAREDIDGITVATPDHWHVPIACHAVRAGKDMYVEKPLGVSMKDGFKLRNLVRDKKAIFQYGTMQRSDHYFRFACELVRNGYIGQLQKMDVWCENIGDHQYTKTMPKTQPVPEDLDYDQWIGPAPMKPYCDVRVSNLGAWHIYDYALGFIAGWGAHPLDIAQWGNNSDDTAPIHYEGTGTVPSGGLFDTVSFWDLHCTYANGVKMHFMDHATAIPVVSKYHPELRRHGTTFHGTDGWISVRRGAIDFSDETLRRVKLKEDETHLYNSKTHMGNFIECIKTRKKPISTIEAAVQSDLISHLSNAVVRLKRPIKWDPKNERIINDQEATKMLDRPKRSPGRYK</sequence>
<dbReference type="Pfam" id="PF01408">
    <property type="entry name" value="GFO_IDH_MocA"/>
    <property type="match status" value="1"/>
</dbReference>
<dbReference type="KEGG" id="alus:STSP2_01298"/>
<evidence type="ECO:0000259" key="1">
    <source>
        <dbReference type="Pfam" id="PF01408"/>
    </source>
</evidence>
<evidence type="ECO:0000259" key="2">
    <source>
        <dbReference type="Pfam" id="PF19051"/>
    </source>
</evidence>
<dbReference type="AlphaFoldDB" id="A0A1U9NJN3"/>
<evidence type="ECO:0000313" key="4">
    <source>
        <dbReference type="Proteomes" id="UP000189674"/>
    </source>
</evidence>
<organism evidence="3 4">
    <name type="scientific">Anaerohalosphaera lusitana</name>
    <dbReference type="NCBI Taxonomy" id="1936003"/>
    <lineage>
        <taxon>Bacteria</taxon>
        <taxon>Pseudomonadati</taxon>
        <taxon>Planctomycetota</taxon>
        <taxon>Phycisphaerae</taxon>
        <taxon>Sedimentisphaerales</taxon>
        <taxon>Anaerohalosphaeraceae</taxon>
        <taxon>Anaerohalosphaera</taxon>
    </lineage>
</organism>
<feature type="domain" description="Gfo/Idh/MocA-like oxidoreductase bacterial type C-terminal" evidence="2">
    <location>
        <begin position="368"/>
        <end position="444"/>
    </location>
</feature>
<dbReference type="InterPro" id="IPR000683">
    <property type="entry name" value="Gfo/Idh/MocA-like_OxRdtase_N"/>
</dbReference>
<dbReference type="OrthoDB" id="9788246at2"/>
<keyword evidence="3" id="KW-0560">Oxidoreductase</keyword>